<dbReference type="EMBL" id="NAJN01000632">
    <property type="protein sequence ID" value="TKA70583.1"/>
    <property type="molecule type" value="Genomic_DNA"/>
</dbReference>
<feature type="region of interest" description="Disordered" evidence="1">
    <location>
        <begin position="336"/>
        <end position="365"/>
    </location>
</feature>
<evidence type="ECO:0000313" key="2">
    <source>
        <dbReference type="EMBL" id="TKA70583.1"/>
    </source>
</evidence>
<sequence>MPDWKKAESFTRLLAAMVAATPEMKLDYRKIASYYGEGATYDSVEGRFRVIKKEAQQLKAEIEGGVRAEAPPRGTTKSPRKPRTPKKAADSANGVKTGRVTKSANGTPSKKRVIKEEPMSSTASSCLGDITSPSEADTNQPSFYADNFGFDHPAGQVVGLGDSMTMDFNDGWNGGAQKLGTSVKMPIKWTAENDNLLFLKTLETHDVNFDAKKIAAAWPTDKGEVPTTRAITERLVKIRKNARANGVGHFGISSAQAKSASTPRSRHIAVVTPPSRKTPKSGGLTNGKRRRAAARAHSDSDDDGDEDMPRHLSQHEVRSLGGTPVSAFKRRCGPFATHTTNGVSLADPLSHTPSRRGEGCSNGDGTPIAHTPGLCTPFDTADTFNNAATPVDTTPIPFALSRLSVGPSPSSIANGHSYGHNGGASNGYPSVNINGNPASFDDGFSAPTFDDNAAQCAYTRTSDPATGVETTVTSTGRATVKHNGLGQTSGRARRATVKAEQVCEDDDDDEEVVHDGYFEMGESDVSEFMDEEVGV</sequence>
<feature type="region of interest" description="Disordered" evidence="1">
    <location>
        <begin position="60"/>
        <end position="126"/>
    </location>
</feature>
<evidence type="ECO:0000313" key="3">
    <source>
        <dbReference type="Proteomes" id="UP000308768"/>
    </source>
</evidence>
<proteinExistence type="predicted"/>
<dbReference type="AlphaFoldDB" id="A0A4U0X6C2"/>
<dbReference type="OrthoDB" id="4828117at2759"/>
<dbReference type="Proteomes" id="UP000308768">
    <property type="component" value="Unassembled WGS sequence"/>
</dbReference>
<name>A0A4U0X6C2_9PEZI</name>
<gene>
    <name evidence="2" type="ORF">B0A49_04393</name>
</gene>
<reference evidence="2 3" key="1">
    <citation type="submission" date="2017-03" db="EMBL/GenBank/DDBJ databases">
        <title>Genomes of endolithic fungi from Antarctica.</title>
        <authorList>
            <person name="Coleine C."/>
            <person name="Masonjones S."/>
            <person name="Stajich J.E."/>
        </authorList>
    </citation>
    <scope>NUCLEOTIDE SEQUENCE [LARGE SCALE GENOMIC DNA]</scope>
    <source>
        <strain evidence="2 3">CCFEE 5187</strain>
    </source>
</reference>
<evidence type="ECO:0000256" key="1">
    <source>
        <dbReference type="SAM" id="MobiDB-lite"/>
    </source>
</evidence>
<keyword evidence="3" id="KW-1185">Reference proteome</keyword>
<protein>
    <submittedName>
        <fullName evidence="2">Uncharacterized protein</fullName>
    </submittedName>
</protein>
<dbReference type="STRING" id="331657.A0A4U0X6C2"/>
<accession>A0A4U0X6C2</accession>
<organism evidence="2 3">
    <name type="scientific">Cryomyces minteri</name>
    <dbReference type="NCBI Taxonomy" id="331657"/>
    <lineage>
        <taxon>Eukaryota</taxon>
        <taxon>Fungi</taxon>
        <taxon>Dikarya</taxon>
        <taxon>Ascomycota</taxon>
        <taxon>Pezizomycotina</taxon>
        <taxon>Dothideomycetes</taxon>
        <taxon>Dothideomycetes incertae sedis</taxon>
        <taxon>Cryomyces</taxon>
    </lineage>
</organism>
<feature type="region of interest" description="Disordered" evidence="1">
    <location>
        <begin position="249"/>
        <end position="310"/>
    </location>
</feature>
<feature type="compositionally biased region" description="Polar residues" evidence="1">
    <location>
        <begin position="253"/>
        <end position="263"/>
    </location>
</feature>
<comment type="caution">
    <text evidence="2">The sequence shown here is derived from an EMBL/GenBank/DDBJ whole genome shotgun (WGS) entry which is preliminary data.</text>
</comment>